<dbReference type="InterPro" id="IPR029068">
    <property type="entry name" value="Glyas_Bleomycin-R_OHBP_Dase"/>
</dbReference>
<feature type="domain" description="VOC" evidence="1">
    <location>
        <begin position="3"/>
        <end position="127"/>
    </location>
</feature>
<comment type="caution">
    <text evidence="2">The sequence shown here is derived from an EMBL/GenBank/DDBJ whole genome shotgun (WGS) entry which is preliminary data.</text>
</comment>
<dbReference type="PROSITE" id="PS51819">
    <property type="entry name" value="VOC"/>
    <property type="match status" value="1"/>
</dbReference>
<dbReference type="PANTHER" id="PTHR36503">
    <property type="entry name" value="BLR2520 PROTEIN"/>
    <property type="match status" value="1"/>
</dbReference>
<dbReference type="Pfam" id="PF22677">
    <property type="entry name" value="Ble-like_N"/>
    <property type="match status" value="1"/>
</dbReference>
<dbReference type="SUPFAM" id="SSF54593">
    <property type="entry name" value="Glyoxalase/Bleomycin resistance protein/Dihydroxybiphenyl dioxygenase"/>
    <property type="match status" value="1"/>
</dbReference>
<protein>
    <submittedName>
        <fullName evidence="2">VOC family protein</fullName>
    </submittedName>
</protein>
<evidence type="ECO:0000313" key="3">
    <source>
        <dbReference type="Proteomes" id="UP001597347"/>
    </source>
</evidence>
<keyword evidence="3" id="KW-1185">Reference proteome</keyword>
<dbReference type="Gene3D" id="3.10.180.10">
    <property type="entry name" value="2,3-Dihydroxybiphenyl 1,2-Dioxygenase, domain 1"/>
    <property type="match status" value="1"/>
</dbReference>
<dbReference type="EMBL" id="JBHUEA010000024">
    <property type="protein sequence ID" value="MFD1722665.1"/>
    <property type="molecule type" value="Genomic_DNA"/>
</dbReference>
<name>A0ABW4LIL4_9MICO</name>
<dbReference type="InterPro" id="IPR053863">
    <property type="entry name" value="Glyoxy/Ble-like_N"/>
</dbReference>
<dbReference type="InterPro" id="IPR037523">
    <property type="entry name" value="VOC_core"/>
</dbReference>
<evidence type="ECO:0000313" key="2">
    <source>
        <dbReference type="EMBL" id="MFD1722665.1"/>
    </source>
</evidence>
<evidence type="ECO:0000259" key="1">
    <source>
        <dbReference type="PROSITE" id="PS51819"/>
    </source>
</evidence>
<gene>
    <name evidence="2" type="ORF">ACFSBI_14005</name>
</gene>
<dbReference type="PANTHER" id="PTHR36503:SF2">
    <property type="entry name" value="BLR2408 PROTEIN"/>
    <property type="match status" value="1"/>
</dbReference>
<organism evidence="2 3">
    <name type="scientific">Amnibacterium endophyticum</name>
    <dbReference type="NCBI Taxonomy" id="2109337"/>
    <lineage>
        <taxon>Bacteria</taxon>
        <taxon>Bacillati</taxon>
        <taxon>Actinomycetota</taxon>
        <taxon>Actinomycetes</taxon>
        <taxon>Micrococcales</taxon>
        <taxon>Microbacteriaceae</taxon>
        <taxon>Amnibacterium</taxon>
    </lineage>
</organism>
<dbReference type="Proteomes" id="UP001597347">
    <property type="component" value="Unassembled WGS sequence"/>
</dbReference>
<reference evidence="3" key="1">
    <citation type="journal article" date="2019" name="Int. J. Syst. Evol. Microbiol.">
        <title>The Global Catalogue of Microorganisms (GCM) 10K type strain sequencing project: providing services to taxonomists for standard genome sequencing and annotation.</title>
        <authorList>
            <consortium name="The Broad Institute Genomics Platform"/>
            <consortium name="The Broad Institute Genome Sequencing Center for Infectious Disease"/>
            <person name="Wu L."/>
            <person name="Ma J."/>
        </authorList>
    </citation>
    <scope>NUCLEOTIDE SEQUENCE [LARGE SCALE GENOMIC DNA]</scope>
    <source>
        <strain evidence="3">CGMCC 1.12471</strain>
    </source>
</reference>
<accession>A0ABW4LIL4</accession>
<sequence length="135" mass="14743">MGRDLWVSITTTDVPRARAFYEALGFEVDPRFSDETAVCVVLEEHVFLMVLAREVFASMTDKPVADPRTHALVGLNVTRSSREEVDETVARGLAAGGTEPGPAQEHGSMYVRDLEDPDGNNLGFLFMGEPEEASA</sequence>
<proteinExistence type="predicted"/>